<reference evidence="1" key="1">
    <citation type="submission" date="2022-08" db="EMBL/GenBank/DDBJ databases">
        <title>Genome Sequence of Lecanicillium fungicola.</title>
        <authorList>
            <person name="Buettner E."/>
        </authorList>
    </citation>
    <scope>NUCLEOTIDE SEQUENCE</scope>
    <source>
        <strain evidence="1">Babe33</strain>
    </source>
</reference>
<dbReference type="EMBL" id="JANJQO010002896">
    <property type="protein sequence ID" value="KAJ2965671.1"/>
    <property type="molecule type" value="Genomic_DNA"/>
</dbReference>
<protein>
    <submittedName>
        <fullName evidence="1">Uncharacterized protein</fullName>
    </submittedName>
</protein>
<organism evidence="1 2">
    <name type="scientific">Zarea fungicola</name>
    <dbReference type="NCBI Taxonomy" id="93591"/>
    <lineage>
        <taxon>Eukaryota</taxon>
        <taxon>Fungi</taxon>
        <taxon>Dikarya</taxon>
        <taxon>Ascomycota</taxon>
        <taxon>Pezizomycotina</taxon>
        <taxon>Sordariomycetes</taxon>
        <taxon>Hypocreomycetidae</taxon>
        <taxon>Hypocreales</taxon>
        <taxon>Cordycipitaceae</taxon>
        <taxon>Zarea</taxon>
    </lineage>
</organism>
<keyword evidence="2" id="KW-1185">Reference proteome</keyword>
<dbReference type="Proteomes" id="UP001143910">
    <property type="component" value="Unassembled WGS sequence"/>
</dbReference>
<sequence length="159" mass="17063">MGSIASNQLPVRVFIAGGSYAGLSTAMNLLDLATGSSPRMSGDVYPHVAGFEKLNVEITIADERDGFFHLIGSPLALADSEYAKKAWVKFQDIPSLQHPSINIVIGTVAVVDCASKTVTTIDAVTKAATQHTYDYFVAASGLRRVWPVVPQSLSRKHMV</sequence>
<gene>
    <name evidence="1" type="ORF">NQ176_g10505</name>
</gene>
<name>A0ACC1MGA1_9HYPO</name>
<evidence type="ECO:0000313" key="1">
    <source>
        <dbReference type="EMBL" id="KAJ2965671.1"/>
    </source>
</evidence>
<comment type="caution">
    <text evidence="1">The sequence shown here is derived from an EMBL/GenBank/DDBJ whole genome shotgun (WGS) entry which is preliminary data.</text>
</comment>
<proteinExistence type="predicted"/>
<accession>A0ACC1MGA1</accession>
<evidence type="ECO:0000313" key="2">
    <source>
        <dbReference type="Proteomes" id="UP001143910"/>
    </source>
</evidence>